<feature type="domain" description="Phosphoribulokinase/uridine kinase" evidence="1">
    <location>
        <begin position="55"/>
        <end position="216"/>
    </location>
</feature>
<dbReference type="InterPro" id="IPR006083">
    <property type="entry name" value="PRK/URK"/>
</dbReference>
<reference evidence="3" key="1">
    <citation type="submission" date="2017-04" db="EMBL/GenBank/DDBJ databases">
        <authorList>
            <person name="Bumgarner R.E."/>
            <person name="Fredricks D.N."/>
            <person name="Srinivasan S."/>
        </authorList>
    </citation>
    <scope>NUCLEOTIDE SEQUENCE [LARGE SCALE GENOMIC DNA]</scope>
    <source>
        <strain evidence="3">KA00405</strain>
    </source>
</reference>
<organism evidence="2 3">
    <name type="scientific">Mageeibacillus indolicus</name>
    <dbReference type="NCBI Taxonomy" id="884684"/>
    <lineage>
        <taxon>Bacteria</taxon>
        <taxon>Bacillati</taxon>
        <taxon>Bacillota</taxon>
        <taxon>Clostridia</taxon>
        <taxon>Eubacteriales</taxon>
        <taxon>Oscillospiraceae</taxon>
        <taxon>Mageeibacillus</taxon>
    </lineage>
</organism>
<gene>
    <name evidence="2" type="ORF">B7R76_05775</name>
</gene>
<dbReference type="Pfam" id="PF00485">
    <property type="entry name" value="PRK"/>
    <property type="match status" value="1"/>
</dbReference>
<proteinExistence type="predicted"/>
<dbReference type="SUPFAM" id="SSF52540">
    <property type="entry name" value="P-loop containing nucleoside triphosphate hydrolases"/>
    <property type="match status" value="1"/>
</dbReference>
<dbReference type="Gene3D" id="3.40.50.300">
    <property type="entry name" value="P-loop containing nucleotide triphosphate hydrolases"/>
    <property type="match status" value="1"/>
</dbReference>
<dbReference type="CDD" id="cd02028">
    <property type="entry name" value="UMPK_like"/>
    <property type="match status" value="1"/>
</dbReference>
<comment type="caution">
    <text evidence="2">The sequence shown here is derived from an EMBL/GenBank/DDBJ whole genome shotgun (WGS) entry which is preliminary data.</text>
</comment>
<sequence>MAEFGKMVYYDLADLKERLGHVEMRWFVRESESDFLRMANDVADRAAWNPDIKAIFISGPSSSGKTTFANRLAGALHLHGRSTVSLHLDDYYREKRTGKDALGRPDFESIDTLSIDLIVEHIDKLLHYGEVNVPSYDFVTRKRSFDPRNKLTMEPRGILLVEGLHGLSKEIEQGINPANCLKVFIMPYATLTANRCLLDSRDIRILRRVSRDHFKRSTNPFSTIDYWPMLDASEEAVFPEYLARADVFINSAMPYEFFVIAPMAAGLIEQELADYREGKIKQSIYMSNGKLYADLSYTVKKATELVAATRDIPCVSPDVVPAISILNEFLGK</sequence>
<dbReference type="EMBL" id="NBZD01000003">
    <property type="protein sequence ID" value="PNH18352.1"/>
    <property type="molecule type" value="Genomic_DNA"/>
</dbReference>
<dbReference type="PANTHER" id="PTHR10285">
    <property type="entry name" value="URIDINE KINASE"/>
    <property type="match status" value="1"/>
</dbReference>
<accession>A0A2J8B0R1</accession>
<dbReference type="Proteomes" id="UP000236394">
    <property type="component" value="Unassembled WGS sequence"/>
</dbReference>
<dbReference type="AlphaFoldDB" id="A0A2J8B0R1"/>
<name>A0A2J8B0R1_9FIRM</name>
<dbReference type="RefSeq" id="WP_102892592.1">
    <property type="nucleotide sequence ID" value="NZ_NBZD01000003.1"/>
</dbReference>
<dbReference type="GO" id="GO:0016301">
    <property type="term" value="F:kinase activity"/>
    <property type="evidence" value="ECO:0007669"/>
    <property type="project" value="InterPro"/>
</dbReference>
<protein>
    <recommendedName>
        <fullName evidence="1">Phosphoribulokinase/uridine kinase domain-containing protein</fullName>
    </recommendedName>
</protein>
<evidence type="ECO:0000313" key="2">
    <source>
        <dbReference type="EMBL" id="PNH18352.1"/>
    </source>
</evidence>
<dbReference type="InterPro" id="IPR027417">
    <property type="entry name" value="P-loop_NTPase"/>
</dbReference>
<evidence type="ECO:0000313" key="3">
    <source>
        <dbReference type="Proteomes" id="UP000236394"/>
    </source>
</evidence>
<dbReference type="GO" id="GO:0005524">
    <property type="term" value="F:ATP binding"/>
    <property type="evidence" value="ECO:0007669"/>
    <property type="project" value="InterPro"/>
</dbReference>
<dbReference type="PRINTS" id="PR00988">
    <property type="entry name" value="URIDINKINASE"/>
</dbReference>
<evidence type="ECO:0000259" key="1">
    <source>
        <dbReference type="Pfam" id="PF00485"/>
    </source>
</evidence>